<comment type="caution">
    <text evidence="4">The sequence shown here is derived from an EMBL/GenBank/DDBJ whole genome shotgun (WGS) entry which is preliminary data.</text>
</comment>
<feature type="domain" description="Thioredoxin" evidence="3">
    <location>
        <begin position="19"/>
        <end position="136"/>
    </location>
</feature>
<dbReference type="STRING" id="2018661.A0A2A2JTD1"/>
<evidence type="ECO:0000313" key="4">
    <source>
        <dbReference type="EMBL" id="PAV64829.1"/>
    </source>
</evidence>
<dbReference type="Proteomes" id="UP000218231">
    <property type="component" value="Unassembled WGS sequence"/>
</dbReference>
<feature type="compositionally biased region" description="Basic and acidic residues" evidence="1">
    <location>
        <begin position="374"/>
        <end position="386"/>
    </location>
</feature>
<dbReference type="InterPro" id="IPR013766">
    <property type="entry name" value="Thioredoxin_domain"/>
</dbReference>
<dbReference type="GO" id="GO:0003756">
    <property type="term" value="F:protein disulfide isomerase activity"/>
    <property type="evidence" value="ECO:0007669"/>
    <property type="project" value="TreeGrafter"/>
</dbReference>
<keyword evidence="5" id="KW-1185">Reference proteome</keyword>
<evidence type="ECO:0000256" key="2">
    <source>
        <dbReference type="SAM" id="SignalP"/>
    </source>
</evidence>
<sequence length="423" mass="48389">MAAFERYFFSLAVFFTIVVQWLEARGAVQLTSQNHAEVINGAQVVFVAFCADWCPFSRRLKPIFEQSAEVFHKENPNASAAWAIVDSQQNADINDKYLVTKYPTMKVFVNGELIQKEYRSSRSVEALTNFVKYQLSTAINEFGSDNEVEAAIDRTKRNIIARLNKNGQEYANMKKIGSILREECTFWVPSDTLAQTMTGNSVEFVDPDTGDKQSFTGNMADYEFLKQWVTDKCIPLVREVTFENVEELTEEGLPFLLFFRDPNDKSADKMFTEQVLRELYDQRSTINPLLADGFKFAHPLRHLGKSTKDLPVLAIDSFQHMFVFPDMNQLTVPGKLRQFIMDLHSGKLHKEFHETLDQKLIDLAKFQADNPEDPEFHEAHKEDGQGKPKPPGAKPSDTTPPPSVFKELKPSEKRYSFLQKTEL</sequence>
<dbReference type="EMBL" id="LIAE01010239">
    <property type="protein sequence ID" value="PAV64829.1"/>
    <property type="molecule type" value="Genomic_DNA"/>
</dbReference>
<feature type="compositionally biased region" description="Pro residues" evidence="1">
    <location>
        <begin position="388"/>
        <end position="403"/>
    </location>
</feature>
<dbReference type="Pfam" id="PF00085">
    <property type="entry name" value="Thioredoxin"/>
    <property type="match status" value="1"/>
</dbReference>
<dbReference type="InterPro" id="IPR036249">
    <property type="entry name" value="Thioredoxin-like_sf"/>
</dbReference>
<keyword evidence="2" id="KW-0732">Signal</keyword>
<proteinExistence type="predicted"/>
<feature type="chain" id="PRO_5012652131" description="Thioredoxin domain-containing protein" evidence="2">
    <location>
        <begin position="27"/>
        <end position="423"/>
    </location>
</feature>
<organism evidence="4 5">
    <name type="scientific">Diploscapter pachys</name>
    <dbReference type="NCBI Taxonomy" id="2018661"/>
    <lineage>
        <taxon>Eukaryota</taxon>
        <taxon>Metazoa</taxon>
        <taxon>Ecdysozoa</taxon>
        <taxon>Nematoda</taxon>
        <taxon>Chromadorea</taxon>
        <taxon>Rhabditida</taxon>
        <taxon>Rhabditina</taxon>
        <taxon>Rhabditomorpha</taxon>
        <taxon>Rhabditoidea</taxon>
        <taxon>Rhabditidae</taxon>
        <taxon>Diploscapter</taxon>
    </lineage>
</organism>
<feature type="compositionally biased region" description="Basic and acidic residues" evidence="1">
    <location>
        <begin position="406"/>
        <end position="423"/>
    </location>
</feature>
<dbReference type="GO" id="GO:0005789">
    <property type="term" value="C:endoplasmic reticulum membrane"/>
    <property type="evidence" value="ECO:0007669"/>
    <property type="project" value="TreeGrafter"/>
</dbReference>
<accession>A0A2A2JTD1</accession>
<dbReference type="GO" id="GO:0005793">
    <property type="term" value="C:endoplasmic reticulum-Golgi intermediate compartment"/>
    <property type="evidence" value="ECO:0007669"/>
    <property type="project" value="TreeGrafter"/>
</dbReference>
<dbReference type="PANTHER" id="PTHR46295:SF4">
    <property type="entry name" value="ENDOPLASMIC RETICULUM RESIDENT PROTEIN 44.2"/>
    <property type="match status" value="1"/>
</dbReference>
<evidence type="ECO:0000259" key="3">
    <source>
        <dbReference type="PROSITE" id="PS51352"/>
    </source>
</evidence>
<dbReference type="PROSITE" id="PS51352">
    <property type="entry name" value="THIOREDOXIN_2"/>
    <property type="match status" value="1"/>
</dbReference>
<gene>
    <name evidence="4" type="ORF">WR25_01053</name>
</gene>
<feature type="signal peptide" evidence="2">
    <location>
        <begin position="1"/>
        <end position="26"/>
    </location>
</feature>
<dbReference type="PANTHER" id="PTHR46295">
    <property type="entry name" value="ENDOPLASMIC RETICULUM RESIDENT PROTEIN 44"/>
    <property type="match status" value="1"/>
</dbReference>
<evidence type="ECO:0000313" key="5">
    <source>
        <dbReference type="Proteomes" id="UP000218231"/>
    </source>
</evidence>
<protein>
    <recommendedName>
        <fullName evidence="3">Thioredoxin domain-containing protein</fullName>
    </recommendedName>
</protein>
<dbReference type="AlphaFoldDB" id="A0A2A2JTD1"/>
<dbReference type="InterPro" id="IPR052643">
    <property type="entry name" value="ERP44"/>
</dbReference>
<feature type="region of interest" description="Disordered" evidence="1">
    <location>
        <begin position="371"/>
        <end position="423"/>
    </location>
</feature>
<dbReference type="OrthoDB" id="294696at2759"/>
<dbReference type="SUPFAM" id="SSF52833">
    <property type="entry name" value="Thioredoxin-like"/>
    <property type="match status" value="2"/>
</dbReference>
<reference evidence="4" key="1">
    <citation type="journal article" date="2017" name="Curr. Biol.">
        <title>Genome architecture and evolution of a unichromosomal asexual nematode.</title>
        <authorList>
            <person name="Fradin H."/>
            <person name="Zegar C."/>
            <person name="Gutwein M."/>
            <person name="Lucas J."/>
            <person name="Kovtun M."/>
            <person name="Corcoran D."/>
            <person name="Baugh L.R."/>
            <person name="Kiontke K."/>
            <person name="Gunsalus K."/>
            <person name="Fitch D.H."/>
            <person name="Piano F."/>
        </authorList>
    </citation>
    <scope>NUCLEOTIDE SEQUENCE [LARGE SCALE GENOMIC DNA]</scope>
    <source>
        <strain evidence="4">PF1309</strain>
    </source>
</reference>
<dbReference type="GO" id="GO:0006457">
    <property type="term" value="P:protein folding"/>
    <property type="evidence" value="ECO:0007669"/>
    <property type="project" value="TreeGrafter"/>
</dbReference>
<evidence type="ECO:0000256" key="1">
    <source>
        <dbReference type="SAM" id="MobiDB-lite"/>
    </source>
</evidence>
<name>A0A2A2JTD1_9BILA</name>
<dbReference type="Gene3D" id="3.40.30.10">
    <property type="entry name" value="Glutaredoxin"/>
    <property type="match status" value="3"/>
</dbReference>
<dbReference type="Pfam" id="PF13848">
    <property type="entry name" value="Thioredoxin_6"/>
    <property type="match status" value="1"/>
</dbReference>